<proteinExistence type="predicted"/>
<dbReference type="SUPFAM" id="SSF46565">
    <property type="entry name" value="Chaperone J-domain"/>
    <property type="match status" value="1"/>
</dbReference>
<dbReference type="SUPFAM" id="SSF81593">
    <property type="entry name" value="Nucleotidyltransferase substrate binding subunit/domain"/>
    <property type="match status" value="1"/>
</dbReference>
<dbReference type="Proteomes" id="UP001347796">
    <property type="component" value="Unassembled WGS sequence"/>
</dbReference>
<feature type="region of interest" description="Disordered" evidence="1">
    <location>
        <begin position="2799"/>
        <end position="2833"/>
    </location>
</feature>
<gene>
    <name evidence="3" type="ORF">SNE40_011528</name>
</gene>
<dbReference type="SMART" id="SM00748">
    <property type="entry name" value="HEPN"/>
    <property type="match status" value="1"/>
</dbReference>
<dbReference type="PANTHER" id="PTHR46919:SF2">
    <property type="entry name" value="SACSIN"/>
    <property type="match status" value="1"/>
</dbReference>
<dbReference type="Pfam" id="PF05168">
    <property type="entry name" value="HEPN"/>
    <property type="match status" value="1"/>
</dbReference>
<dbReference type="Gene3D" id="1.10.287.110">
    <property type="entry name" value="DnaJ domain"/>
    <property type="match status" value="1"/>
</dbReference>
<dbReference type="Gene3D" id="1.20.120.330">
    <property type="entry name" value="Nucleotidyltransferases domain 2"/>
    <property type="match status" value="1"/>
</dbReference>
<evidence type="ECO:0000313" key="4">
    <source>
        <dbReference type="Proteomes" id="UP001347796"/>
    </source>
</evidence>
<accession>A0AAN8JJW2</accession>
<reference evidence="3 4" key="1">
    <citation type="submission" date="2024-01" db="EMBL/GenBank/DDBJ databases">
        <title>The genome of the rayed Mediterranean limpet Patella caerulea (Linnaeus, 1758).</title>
        <authorList>
            <person name="Anh-Thu Weber A."/>
            <person name="Halstead-Nussloch G."/>
        </authorList>
    </citation>
    <scope>NUCLEOTIDE SEQUENCE [LARGE SCALE GENOMIC DNA]</scope>
    <source>
        <strain evidence="3">AATW-2023a</strain>
        <tissue evidence="3">Whole specimen</tissue>
    </source>
</reference>
<dbReference type="Pfam" id="PF25794">
    <property type="entry name" value="SACS"/>
    <property type="match status" value="2"/>
</dbReference>
<dbReference type="InterPro" id="IPR007842">
    <property type="entry name" value="HEPN_dom"/>
</dbReference>
<dbReference type="InterPro" id="IPR036869">
    <property type="entry name" value="J_dom_sf"/>
</dbReference>
<evidence type="ECO:0000313" key="3">
    <source>
        <dbReference type="EMBL" id="KAK6179092.1"/>
    </source>
</evidence>
<evidence type="ECO:0000256" key="1">
    <source>
        <dbReference type="SAM" id="MobiDB-lite"/>
    </source>
</evidence>
<evidence type="ECO:0000259" key="2">
    <source>
        <dbReference type="SMART" id="SM00748"/>
    </source>
</evidence>
<dbReference type="PANTHER" id="PTHR46919">
    <property type="entry name" value="ZINC FINGER, C3HC4 TYPE (RING FINGER) FAMILY PROTEIN"/>
    <property type="match status" value="1"/>
</dbReference>
<dbReference type="InterPro" id="IPR058210">
    <property type="entry name" value="SACS/Nov_dom"/>
</dbReference>
<dbReference type="EMBL" id="JAZGQO010000008">
    <property type="protein sequence ID" value="KAK6179092.1"/>
    <property type="molecule type" value="Genomic_DNA"/>
</dbReference>
<comment type="caution">
    <text evidence="3">The sequence shown here is derived from an EMBL/GenBank/DDBJ whole genome shotgun (WGS) entry which is preliminary data.</text>
</comment>
<feature type="domain" description="HEPN" evidence="2">
    <location>
        <begin position="2840"/>
        <end position="2954"/>
    </location>
</feature>
<protein>
    <recommendedName>
        <fullName evidence="2">HEPN domain-containing protein</fullName>
    </recommendedName>
</protein>
<name>A0AAN8JJW2_PATCE</name>
<feature type="compositionally biased region" description="Polar residues" evidence="1">
    <location>
        <begin position="2817"/>
        <end position="2829"/>
    </location>
</feature>
<dbReference type="InterPro" id="IPR036890">
    <property type="entry name" value="HATPase_C_sf"/>
</dbReference>
<keyword evidence="4" id="KW-1185">Reference proteome</keyword>
<dbReference type="InterPro" id="IPR001623">
    <property type="entry name" value="DnaJ_domain"/>
</dbReference>
<dbReference type="CDD" id="cd06257">
    <property type="entry name" value="DnaJ"/>
    <property type="match status" value="1"/>
</dbReference>
<sequence>MNYGQTEPLTIRLHNLLKDYTDGFTIPKEIIQNADDAGATTVKLLYDERIVKEAQTCLFNEGMIPCQGPAFWAYNDAMFSEDDFRNITRLAGATKKDDSMKIGRFGLGFNSVYNLTDVPSFLSGETYVVFDPHESHLGKCGLKINLNFPGNQLMRHKMKGQFYPFEGVFGCNIVNKDRVNFKGTLFRFPLRNSDEASKSEIKDISYSKSEMKEFIKKIEDGAGNLLLFTQHVNKIELYHIEKDSSSGKPELLMEVSKSSNHSRQSVLQTLTETKNADAYLTEIIEITLSITHCSKSVCGIDKLDVTVPYTINWSFGQGSSVHEAERSEFKGLLPVAATAFTEVSLQNITGFYMESHLFCFLPLPIKSKLPVHINASFAVQSSRRDLMWRNEDDKESECVEDRWNTVLLEDAGSQAYIRMLTTMAARLSPEEYYRLWPSEFSQPKHDKILTREVYITMCKGDCAVFPSNNGIVSLKQSAILCPELTTIKDVGNIALRALRYFVIEEKQKLSNFAADVTIIDLPTALLNNFKLSGCENQINERIVSVEDFYKEIVFPNLKNAFWLKEELDEIILHGLLSGDNVILDLIKKHKCIPTRPDGERKLPAELIHPHRELANLFSVEEECFPEENKFTMYNTLKFLESLGMKTDELEWEHLPKRIRSVLDSGRSELLINRTEKFLRYMTATRDAEQRYQKCPDEIRKELSNLEFLTLQRPPCSWTLPWYDGDNKERPFTSPINGYFPECQHLVGCIKPVVDVNKYTHNSKITDVLKWLGVRHLGSGIDLKLVIENLLIISKHTMESGLKNDGYIMLDTVFRDIYGCLRKVVEDDNEEDIHYIQQSLQYKAVVLHERTLKPADKMVMELRNNLSPYLFEVDLRYKRYKDLFLILGVHMELTLSMLIGALLLFSEEKGSTKLSPDELDCVNRLCNEFERLCDQQTVDKHAFGSIKLPDENGVLTFTKDLYFDDSPWLSNDLTQTHLHKKFSRSVAELMGVKSKRSHDIESLSSPLFSEFGQREDLTNRIKRILEGYPCDESILKEMLQNADDAGATEVIFIKDFRQLETNSLPDDKLSQIQGPALCIYNNSCFSEQDLKGIQALGLGSKSDEVLKTGQYGVGFNVVYHVTDAPSFWSKGGEIGELVCICDPHCKYLQSATERRPGSKIQVSGLRGRYTDFMEGYLPKFTNRLDKGTLFRLPLRTKDMAAASEIRTEQTTTQEIEDIITKLKKQIIPCMLFLENITNIKIASVDQNGDLNIEHEVSTKMTREDTEKQKEYNNYICELSHKMGDLQPDTLNAPLEIQITLNLEETKSDKPEHFAIVKRVGFLPECKFPEKLSKAYDKGIVQKLPRGGVAINLSSEVNGNAYCTLPLPIRTGLPVHINGQFALDHESRRNLRCESDSVEGQWNSHLANYVIVPAYISALNYSKGYPLNSRQTALDLEKLKKMVDKFEKLFPILENATDLFWKDLSKNIYKWIAINKCPMFPVFTKNTNNWWNIKWVNIQVGNDGGFAGFFNILHTYFKEHESTPYYRSSGITIMHNTMDKKPKTKDNLAKILADLGMMILQSSELLLKQFEYSEIDVQTVTPENVLRFLKSYSEMGLHTRCKLDNLPCDISNTIFRTPETLKLVLKFVIKHVEKNNIDILYGAPLLLRQNNILEDFKVESRVIVSKFCGLLSEHSSEFLASNIINLMDKFLESFKPLVNWSLQSFANLMQLSSEKNIICRCEIVPWDGNTPVSMAWLVEAWTFVGEHLPSDSGRAAGLSVSALKDLNSFSLLPVRIGKTQVLYPLSLASHIMDMTNANVRVTYTNQKVVEVLDELQIPQLLVDSPFIIHEFVVNIESPSAVLQLLIENIDRLLSINIKQSVALWKYFNMKVEDMNNVTLLQKIPIFETHDGKIVSLCEGSKKYICVEDDLHSVPKDGLQHWSSVSNVEILRYHYDLKNIFQKIGVQVNKPVDLYTNYILEHFHGFTSKDQIVHLQYIRDVLLDDVNTTEKGRLIGKLKDVKFIQDNGTPRTVSQFYDRDNKIFEVMGDHLIFPTPPYDDCVWKRFLVLLGLQAEVSPNMFVKFAKIVESSGVSNQSQEQSHLLVSRLFCGDYMEDKQFCERIKNIKFVSRLTLPNDDFRSEIYPQFGRGDRFLCLNGSFESSCVDYVWTVSNILPSSVCYVHSNNFLGIETEINPRSFINHLKNICTNLADANRLQKINKIYLHSLFTILYEYMIRHTNINLSDLRDYHIIFLPDEMLMTKASKVIIEPSNGQLIKNRIFRIPVDFVCYRQLFEKLGAIITGVPDIYLGVLREIFTECSGKELDPNLSTTVGECIQQLNNLWRESPPNGYLMNEPHLYLPDTDALMAKSTELVFVDNMNIYGKVSKLSFRYFVGAKALEIKNCLITAWPKKYQMKKLTKLINVTIEPSCIDNATKGSVARKIKNMLIDESFINGVSRLLRHNQEEEQQPISDAKYEEALNKGIELFTDIEVFEVNDLMTVLMYSDEVVPESNEPCSVHFTKIYNDNTARYSLYVDKSQNVISKLDKKLSDIIRHIFNANIGPHFRDIWQLMVEDNPREIESYLDKEHIKTGDFVSRFILFPPPGTCIPERLHWLLDNSFSKFDKGDYVGYEIFDPDIEDVDGDGNTTESPYYIYAKIVGLIQAETDSGFASYSIDVGEEEPIQATVTRIYKFHRNNTNTSRELVLSQGRETDQQTCNTIEELDINTILKEIRQTMKRAWQCSDKKERKRVTRRLLLTWHPDKNPNNALKATEITKKIFMYVKQLDRGLSLDDESVPDETDGATSSHSRSYEQFYRNVYSTGRKHARHSQEQRSNRRYNTDSSFHRSAQYEPNPSRGEAVRWLKQAEWDLKAAEQSLSSGAYTHNWICYKCQQSAEKALKAVWYKIDANKVSQDHNLNHVACGLPYPDLVQLATELQSTIGEHTRMRYPDKLSYPNIPHDAYNESHSTTACTLTRKITSISTKIIHG</sequence>
<dbReference type="NCBIfam" id="NF047352">
    <property type="entry name" value="P_loop_sacsin"/>
    <property type="match status" value="2"/>
</dbReference>
<dbReference type="SUPFAM" id="SSF55874">
    <property type="entry name" value="ATPase domain of HSP90 chaperone/DNA topoisomerase II/histidine kinase"/>
    <property type="match status" value="2"/>
</dbReference>
<organism evidence="3 4">
    <name type="scientific">Patella caerulea</name>
    <name type="common">Rayed Mediterranean limpet</name>
    <dbReference type="NCBI Taxonomy" id="87958"/>
    <lineage>
        <taxon>Eukaryota</taxon>
        <taxon>Metazoa</taxon>
        <taxon>Spiralia</taxon>
        <taxon>Lophotrochozoa</taxon>
        <taxon>Mollusca</taxon>
        <taxon>Gastropoda</taxon>
        <taxon>Patellogastropoda</taxon>
        <taxon>Patelloidea</taxon>
        <taxon>Patellidae</taxon>
        <taxon>Patella</taxon>
    </lineage>
</organism>